<gene>
    <name evidence="3" type="ORF">FLP30_00075</name>
</gene>
<feature type="domain" description="DUF218" evidence="2">
    <location>
        <begin position="57"/>
        <end position="174"/>
    </location>
</feature>
<feature type="transmembrane region" description="Helical" evidence="1">
    <location>
        <begin position="21"/>
        <end position="43"/>
    </location>
</feature>
<name>A0A5C1YKA3_9PROT</name>
<evidence type="ECO:0000256" key="1">
    <source>
        <dbReference type="SAM" id="Phobius"/>
    </source>
</evidence>
<proteinExistence type="predicted"/>
<dbReference type="InterPro" id="IPR014729">
    <property type="entry name" value="Rossmann-like_a/b/a_fold"/>
</dbReference>
<dbReference type="RefSeq" id="WP_149277789.1">
    <property type="nucleotide sequence ID" value="NZ_CP043506.1"/>
</dbReference>
<dbReference type="OrthoDB" id="9812311at2"/>
<evidence type="ECO:0000259" key="2">
    <source>
        <dbReference type="Pfam" id="PF02698"/>
    </source>
</evidence>
<dbReference type="CDD" id="cd06259">
    <property type="entry name" value="YdcF-like"/>
    <property type="match status" value="1"/>
</dbReference>
<keyword evidence="1" id="KW-0472">Membrane</keyword>
<accession>A0A5C1YKA3</accession>
<protein>
    <submittedName>
        <fullName evidence="3">YdcF family protein</fullName>
    </submittedName>
</protein>
<dbReference type="Pfam" id="PF02698">
    <property type="entry name" value="DUF218"/>
    <property type="match status" value="1"/>
</dbReference>
<sequence length="206" mass="21995">MAAKPAIAPNRWRRLARKAARLVLALTATSTIALAGGFGWFVYDARRSPPDTLPHADGIVALTGGTGRIEASLRLLAHDQGQQLLISGVASQTPLSALLPHSAPPGLAARVTPGYRAHSTIENAAETAAWVNATHIHSLIVVTAGYHMRRAVLELGRTLPDVTLYPYPVIPPALQHPFRPATIKLLGMEYLKWLGALAGLAHRPQA</sequence>
<evidence type="ECO:0000313" key="4">
    <source>
        <dbReference type="Proteomes" id="UP000324536"/>
    </source>
</evidence>
<dbReference type="Gene3D" id="3.40.50.620">
    <property type="entry name" value="HUPs"/>
    <property type="match status" value="1"/>
</dbReference>
<dbReference type="EMBL" id="CP043506">
    <property type="protein sequence ID" value="QEO16341.1"/>
    <property type="molecule type" value="Genomic_DNA"/>
</dbReference>
<keyword evidence="1" id="KW-0812">Transmembrane</keyword>
<keyword evidence="1" id="KW-1133">Transmembrane helix</keyword>
<organism evidence="3 4">
    <name type="scientific">Acetobacter vaccinii</name>
    <dbReference type="NCBI Taxonomy" id="2592655"/>
    <lineage>
        <taxon>Bacteria</taxon>
        <taxon>Pseudomonadati</taxon>
        <taxon>Pseudomonadota</taxon>
        <taxon>Alphaproteobacteria</taxon>
        <taxon>Acetobacterales</taxon>
        <taxon>Acetobacteraceae</taxon>
        <taxon>Acetobacter</taxon>
    </lineage>
</organism>
<dbReference type="KEGG" id="acek:FLP30_00075"/>
<dbReference type="Proteomes" id="UP000324536">
    <property type="component" value="Chromosome"/>
</dbReference>
<dbReference type="InterPro" id="IPR003848">
    <property type="entry name" value="DUF218"/>
</dbReference>
<reference evidence="3 4" key="1">
    <citation type="submission" date="2019-09" db="EMBL/GenBank/DDBJ databases">
        <title>Genome sequencing of strain KACC 21233.</title>
        <authorList>
            <person name="Heo J."/>
            <person name="Kim S.-J."/>
            <person name="Kim J.-S."/>
            <person name="Hong S.-B."/>
            <person name="Kwon S.-W."/>
        </authorList>
    </citation>
    <scope>NUCLEOTIDE SEQUENCE [LARGE SCALE GENOMIC DNA]</scope>
    <source>
        <strain evidence="3 4">KACC 21233</strain>
    </source>
</reference>
<keyword evidence="4" id="KW-1185">Reference proteome</keyword>
<dbReference type="AlphaFoldDB" id="A0A5C1YKA3"/>
<evidence type="ECO:0000313" key="3">
    <source>
        <dbReference type="EMBL" id="QEO16341.1"/>
    </source>
</evidence>